<evidence type="ECO:0000313" key="11">
    <source>
        <dbReference type="EMBL" id="KAG0455106.1"/>
    </source>
</evidence>
<feature type="active site" description="Nucleophile" evidence="8">
    <location>
        <position position="201"/>
    </location>
</feature>
<dbReference type="Gene3D" id="3.40.50.1460">
    <property type="match status" value="1"/>
</dbReference>
<dbReference type="InterPro" id="IPR048501">
    <property type="entry name" value="Legum_prodom"/>
</dbReference>
<dbReference type="PIRSF" id="PIRSF500139">
    <property type="entry name" value="AE"/>
    <property type="match status" value="1"/>
</dbReference>
<keyword evidence="4" id="KW-0378">Hydrolase</keyword>
<feature type="domain" description="Legumain prodomain" evidence="10">
    <location>
        <begin position="364"/>
        <end position="460"/>
    </location>
</feature>
<dbReference type="PANTHER" id="PTHR12000:SF50">
    <property type="entry name" value="VACUOLAR-PROCESSING ENZYME GAMMA-ISOZYME"/>
    <property type="match status" value="1"/>
</dbReference>
<dbReference type="GO" id="GO:0004197">
    <property type="term" value="F:cysteine-type endopeptidase activity"/>
    <property type="evidence" value="ECO:0007669"/>
    <property type="project" value="InterPro"/>
</dbReference>
<evidence type="ECO:0000259" key="10">
    <source>
        <dbReference type="Pfam" id="PF20985"/>
    </source>
</evidence>
<dbReference type="Pfam" id="PF20985">
    <property type="entry name" value="Legum_prodom"/>
    <property type="match status" value="1"/>
</dbReference>
<evidence type="ECO:0000256" key="5">
    <source>
        <dbReference type="ARBA" id="ARBA00022807"/>
    </source>
</evidence>
<accession>A0A835PJK6</accession>
<dbReference type="InterPro" id="IPR043577">
    <property type="entry name" value="AE"/>
</dbReference>
<dbReference type="GO" id="GO:0051603">
    <property type="term" value="P:proteolysis involved in protein catabolic process"/>
    <property type="evidence" value="ECO:0007669"/>
    <property type="project" value="InterPro"/>
</dbReference>
<dbReference type="InterPro" id="IPR001096">
    <property type="entry name" value="Peptidase_C13"/>
</dbReference>
<dbReference type="EMBL" id="JADCNL010000013">
    <property type="protein sequence ID" value="KAG0455106.1"/>
    <property type="molecule type" value="Genomic_DNA"/>
</dbReference>
<keyword evidence="5" id="KW-0788">Thiol protease</keyword>
<evidence type="ECO:0000256" key="1">
    <source>
        <dbReference type="ARBA" id="ARBA00009941"/>
    </source>
</evidence>
<dbReference type="FunFam" id="3.40.50.1460:FF:000005">
    <property type="entry name" value="Vacuolar-processing enzyme beta-isozyme"/>
    <property type="match status" value="1"/>
</dbReference>
<dbReference type="Pfam" id="PF01650">
    <property type="entry name" value="Peptidase_C13"/>
    <property type="match status" value="1"/>
</dbReference>
<evidence type="ECO:0000256" key="4">
    <source>
        <dbReference type="ARBA" id="ARBA00022801"/>
    </source>
</evidence>
<feature type="active site" evidence="8">
    <location>
        <position position="159"/>
    </location>
</feature>
<keyword evidence="12" id="KW-1185">Reference proteome</keyword>
<evidence type="ECO:0000256" key="6">
    <source>
        <dbReference type="ARBA" id="ARBA00023157"/>
    </source>
</evidence>
<sequence>MEHHRLFSLLSLLLLPLVVDARFNPLLRLPSDGENQSGGTNWAILIAGSKGYRNYRHQADVCHAYQVLKSGGLKDENIIVFMYDDIAYNNLNPKRGVIINHPGGKNVYDGVPKDYVGDDVNAYNFIGVLLGDKSLVRGGSGKVVSSGPEDHIFIFYSDHGGPGVLSMPQSPHIFADDFLKLLNRKHELGSYKSMVIYIEACESGSIFEGLLPENINIYATTAANSVESSWSTYCPGISPGVPLEYRTCLGDLYSVSWLEDSETHDLTLESLNEQYERVRARTSNQDTYEYGSHAMRYGDLVLGEEKASLYIGSIQSNKNSTFIEGNLLLSTPGIVNQRDADLIYYWHKFHGSPDGSSEKLIAEKELHEFMSHRMHVDKSINHIGKLLIGSENDAKVLNEVRPKGMPLVDDWACLKSMVRTFETYCGSLSTYGLKHMYLFANICNVGTKVETMAKVSAEVCNQFPSNIWSSLQGGFSA</sequence>
<evidence type="ECO:0000256" key="7">
    <source>
        <dbReference type="ARBA" id="ARBA00023180"/>
    </source>
</evidence>
<dbReference type="PRINTS" id="PR00776">
    <property type="entry name" value="HEMOGLOBNASE"/>
</dbReference>
<keyword evidence="2" id="KW-0645">Protease</keyword>
<comment type="similarity">
    <text evidence="1">Belongs to the peptidase C13 family.</text>
</comment>
<evidence type="ECO:0000256" key="9">
    <source>
        <dbReference type="SAM" id="SignalP"/>
    </source>
</evidence>
<dbReference type="CDD" id="cd21115">
    <property type="entry name" value="legumain_C"/>
    <property type="match status" value="1"/>
</dbReference>
<proteinExistence type="inferred from homology"/>
<feature type="chain" id="PRO_5032571144" description="Legumain prodomain domain-containing protein" evidence="9">
    <location>
        <begin position="22"/>
        <end position="477"/>
    </location>
</feature>
<dbReference type="OrthoDB" id="10248373at2759"/>
<organism evidence="11 12">
    <name type="scientific">Vanilla planifolia</name>
    <name type="common">Vanilla</name>
    <dbReference type="NCBI Taxonomy" id="51239"/>
    <lineage>
        <taxon>Eukaryota</taxon>
        <taxon>Viridiplantae</taxon>
        <taxon>Streptophyta</taxon>
        <taxon>Embryophyta</taxon>
        <taxon>Tracheophyta</taxon>
        <taxon>Spermatophyta</taxon>
        <taxon>Magnoliopsida</taxon>
        <taxon>Liliopsida</taxon>
        <taxon>Asparagales</taxon>
        <taxon>Orchidaceae</taxon>
        <taxon>Vanilloideae</taxon>
        <taxon>Vanilleae</taxon>
        <taxon>Vanilla</taxon>
    </lineage>
</organism>
<dbReference type="Gene3D" id="1.10.132.130">
    <property type="match status" value="1"/>
</dbReference>
<dbReference type="GO" id="GO:0006624">
    <property type="term" value="P:vacuolar protein processing"/>
    <property type="evidence" value="ECO:0007669"/>
    <property type="project" value="TreeGrafter"/>
</dbReference>
<evidence type="ECO:0000313" key="12">
    <source>
        <dbReference type="Proteomes" id="UP000636800"/>
    </source>
</evidence>
<name>A0A835PJK6_VANPL</name>
<dbReference type="FunFam" id="1.10.132.130:FF:000001">
    <property type="entry name" value="Vacuolar-processing enzyme beta-isozyme"/>
    <property type="match status" value="1"/>
</dbReference>
<dbReference type="PIRSF" id="PIRSF019663">
    <property type="entry name" value="Legumain"/>
    <property type="match status" value="1"/>
</dbReference>
<dbReference type="AlphaFoldDB" id="A0A835PJK6"/>
<dbReference type="PANTHER" id="PTHR12000">
    <property type="entry name" value="HEMOGLOBINASE FAMILY MEMBER"/>
    <property type="match status" value="1"/>
</dbReference>
<keyword evidence="3 9" id="KW-0732">Signal</keyword>
<reference evidence="11 12" key="1">
    <citation type="journal article" date="2020" name="Nat. Food">
        <title>A phased Vanilla planifolia genome enables genetic improvement of flavour and production.</title>
        <authorList>
            <person name="Hasing T."/>
            <person name="Tang H."/>
            <person name="Brym M."/>
            <person name="Khazi F."/>
            <person name="Huang T."/>
            <person name="Chambers A.H."/>
        </authorList>
    </citation>
    <scope>NUCLEOTIDE SEQUENCE [LARGE SCALE GENOMIC DNA]</scope>
    <source>
        <tissue evidence="11">Leaf</tissue>
    </source>
</reference>
<keyword evidence="6" id="KW-1015">Disulfide bond</keyword>
<comment type="caution">
    <text evidence="11">The sequence shown here is derived from an EMBL/GenBank/DDBJ whole genome shotgun (WGS) entry which is preliminary data.</text>
</comment>
<dbReference type="Proteomes" id="UP000636800">
    <property type="component" value="Chromosome 13"/>
</dbReference>
<feature type="signal peptide" evidence="9">
    <location>
        <begin position="1"/>
        <end position="21"/>
    </location>
</feature>
<evidence type="ECO:0000256" key="2">
    <source>
        <dbReference type="ARBA" id="ARBA00022670"/>
    </source>
</evidence>
<dbReference type="GO" id="GO:0005773">
    <property type="term" value="C:vacuole"/>
    <property type="evidence" value="ECO:0007669"/>
    <property type="project" value="GOC"/>
</dbReference>
<evidence type="ECO:0000256" key="3">
    <source>
        <dbReference type="ARBA" id="ARBA00022729"/>
    </source>
</evidence>
<evidence type="ECO:0000256" key="8">
    <source>
        <dbReference type="PIRSR" id="PIRSR019663-1"/>
    </source>
</evidence>
<keyword evidence="7" id="KW-0325">Glycoprotein</keyword>
<protein>
    <recommendedName>
        <fullName evidence="10">Legumain prodomain domain-containing protein</fullName>
    </recommendedName>
</protein>
<gene>
    <name evidence="11" type="ORF">HPP92_024398</name>
</gene>
<dbReference type="InterPro" id="IPR046427">
    <property type="entry name" value="Legumain_prodom_sf"/>
</dbReference>